<dbReference type="EMBL" id="CP097160">
    <property type="protein sequence ID" value="UQN15761.1"/>
    <property type="molecule type" value="Genomic_DNA"/>
</dbReference>
<dbReference type="InterPro" id="IPR025339">
    <property type="entry name" value="DUF4245"/>
</dbReference>
<keyword evidence="2" id="KW-1133">Transmembrane helix</keyword>
<proteinExistence type="predicted"/>
<organism evidence="3">
    <name type="scientific">Gulosibacter sediminis</name>
    <dbReference type="NCBI Taxonomy" id="1729695"/>
    <lineage>
        <taxon>Bacteria</taxon>
        <taxon>Bacillati</taxon>
        <taxon>Actinomycetota</taxon>
        <taxon>Actinomycetes</taxon>
        <taxon>Micrococcales</taxon>
        <taxon>Microbacteriaceae</taxon>
        <taxon>Gulosibacter</taxon>
    </lineage>
</organism>
<keyword evidence="2" id="KW-0472">Membrane</keyword>
<sequence length="218" mass="24039">MAERPQDPPVVAELGRPETPEETAARKAESSRKYRQRKTIQNLIAALGVSVVLMFVMVLIVPRNDAEEIPDIDFAAAAEEAQPQFEVPLVVPELSENWQSNGTEIRTGNDDVTEWYIGLLDVVDDNAQQFVGIRQGVNANDTWTYDKVGNRTPTGTTEVGGVMWDEYDYTELSREDAGNNRYVLVATRDDATYIVFGSGSVESVQEVAASIADQIPAN</sequence>
<feature type="compositionally biased region" description="Basic and acidic residues" evidence="1">
    <location>
        <begin position="15"/>
        <end position="32"/>
    </location>
</feature>
<feature type="transmembrane region" description="Helical" evidence="2">
    <location>
        <begin position="42"/>
        <end position="61"/>
    </location>
</feature>
<accession>A0ABY4N295</accession>
<feature type="region of interest" description="Disordered" evidence="1">
    <location>
        <begin position="1"/>
        <end position="32"/>
    </location>
</feature>
<reference evidence="3" key="1">
    <citation type="submission" date="2022-05" db="EMBL/GenBank/DDBJ databases">
        <title>Complete genome sequence of toluene-degrading Gulosibacter sediminis strain ACHW.36C.</title>
        <authorList>
            <person name="Wai A.C."/>
            <person name="Lai G.K."/>
            <person name="Griffin S.D."/>
            <person name="Leung F.C."/>
        </authorList>
    </citation>
    <scope>NUCLEOTIDE SEQUENCE [LARGE SCALE GENOMIC DNA]</scope>
    <source>
        <strain evidence="3">ACHW.36C</strain>
    </source>
</reference>
<gene>
    <name evidence="3" type="ORF">M3M28_04735</name>
</gene>
<keyword evidence="2" id="KW-0812">Transmembrane</keyword>
<name>A0ABY4N295_9MICO</name>
<protein>
    <submittedName>
        <fullName evidence="3">DUF4245 domain-containing protein</fullName>
    </submittedName>
</protein>
<evidence type="ECO:0000256" key="1">
    <source>
        <dbReference type="SAM" id="MobiDB-lite"/>
    </source>
</evidence>
<evidence type="ECO:0000256" key="2">
    <source>
        <dbReference type="SAM" id="Phobius"/>
    </source>
</evidence>
<evidence type="ECO:0000313" key="3">
    <source>
        <dbReference type="EMBL" id="UQN15761.1"/>
    </source>
</evidence>
<dbReference type="Pfam" id="PF14030">
    <property type="entry name" value="DUF4245"/>
    <property type="match status" value="1"/>
</dbReference>